<dbReference type="Proteomes" id="UP001164250">
    <property type="component" value="Chromosome 3"/>
</dbReference>
<name>A0ACC1BWT0_9ROSI</name>
<gene>
    <name evidence="1" type="ORF">Patl1_03817</name>
</gene>
<evidence type="ECO:0000313" key="2">
    <source>
        <dbReference type="Proteomes" id="UP001164250"/>
    </source>
</evidence>
<accession>A0ACC1BWT0</accession>
<organism evidence="1 2">
    <name type="scientific">Pistacia atlantica</name>
    <dbReference type="NCBI Taxonomy" id="434234"/>
    <lineage>
        <taxon>Eukaryota</taxon>
        <taxon>Viridiplantae</taxon>
        <taxon>Streptophyta</taxon>
        <taxon>Embryophyta</taxon>
        <taxon>Tracheophyta</taxon>
        <taxon>Spermatophyta</taxon>
        <taxon>Magnoliopsida</taxon>
        <taxon>eudicotyledons</taxon>
        <taxon>Gunneridae</taxon>
        <taxon>Pentapetalae</taxon>
        <taxon>rosids</taxon>
        <taxon>malvids</taxon>
        <taxon>Sapindales</taxon>
        <taxon>Anacardiaceae</taxon>
        <taxon>Pistacia</taxon>
    </lineage>
</organism>
<sequence>MAQFTAQGHLKLLFNGDGASFGVETRDPFHYKFRTLRSIQAHRRRLKFLKSTTIFYSSFSEKKSRQFNIVEASINVSDAGIHIESEEYDCDFETDDLACFRGLVLDISNRIAMIFGMWLGR</sequence>
<keyword evidence="2" id="KW-1185">Reference proteome</keyword>
<comment type="caution">
    <text evidence="1">The sequence shown here is derived from an EMBL/GenBank/DDBJ whole genome shotgun (WGS) entry which is preliminary data.</text>
</comment>
<protein>
    <submittedName>
        <fullName evidence="1">Uncharacterized protein</fullName>
    </submittedName>
</protein>
<dbReference type="EMBL" id="CM047899">
    <property type="protein sequence ID" value="KAJ0103389.1"/>
    <property type="molecule type" value="Genomic_DNA"/>
</dbReference>
<evidence type="ECO:0000313" key="1">
    <source>
        <dbReference type="EMBL" id="KAJ0103389.1"/>
    </source>
</evidence>
<proteinExistence type="predicted"/>
<reference evidence="2" key="1">
    <citation type="journal article" date="2023" name="G3 (Bethesda)">
        <title>Genome assembly and association tests identify interacting loci associated with vigor, precocity, and sex in interspecific pistachio rootstocks.</title>
        <authorList>
            <person name="Palmer W."/>
            <person name="Jacygrad E."/>
            <person name="Sagayaradj S."/>
            <person name="Cavanaugh K."/>
            <person name="Han R."/>
            <person name="Bertier L."/>
            <person name="Beede B."/>
            <person name="Kafkas S."/>
            <person name="Golino D."/>
            <person name="Preece J."/>
            <person name="Michelmore R."/>
        </authorList>
    </citation>
    <scope>NUCLEOTIDE SEQUENCE [LARGE SCALE GENOMIC DNA]</scope>
</reference>